<keyword evidence="2" id="KW-1185">Reference proteome</keyword>
<dbReference type="EMBL" id="CP047020">
    <property type="protein sequence ID" value="QHA05719.1"/>
    <property type="molecule type" value="Genomic_DNA"/>
</dbReference>
<reference evidence="1 2" key="1">
    <citation type="submission" date="2019-12" db="EMBL/GenBank/DDBJ databases">
        <title>Streptomyces sp. strain T44 isolated from rhizosphere soil of Broussonetia papyrifera.</title>
        <authorList>
            <person name="Mo P."/>
        </authorList>
    </citation>
    <scope>NUCLEOTIDE SEQUENCE [LARGE SCALE GENOMIC DNA]</scope>
    <source>
        <strain evidence="1 2">T44</strain>
    </source>
</reference>
<proteinExistence type="predicted"/>
<name>A0A6I6N505_9ACTN</name>
<gene>
    <name evidence="1" type="ORF">GQF42_22710</name>
</gene>
<evidence type="ECO:0000313" key="1">
    <source>
        <dbReference type="EMBL" id="QHA05719.1"/>
    </source>
</evidence>
<organism evidence="1 2">
    <name type="scientific">Streptomyces broussonetiae</name>
    <dbReference type="NCBI Taxonomy" id="2686304"/>
    <lineage>
        <taxon>Bacteria</taxon>
        <taxon>Bacillati</taxon>
        <taxon>Actinomycetota</taxon>
        <taxon>Actinomycetes</taxon>
        <taxon>Kitasatosporales</taxon>
        <taxon>Streptomycetaceae</taxon>
        <taxon>Streptomyces</taxon>
    </lineage>
</organism>
<protein>
    <submittedName>
        <fullName evidence="1">Uncharacterized protein</fullName>
    </submittedName>
</protein>
<accession>A0A6I6N505</accession>
<sequence>MNEDRSYAEGPATEGGLFHEGHYGHDGVVAAEIVVEPEFVDEAVAVFLQELDAFAAGAGDPRGPGERPKVVNAEDDGLQCGWILFHLIIITGE</sequence>
<dbReference type="KEGG" id="sbro:GQF42_22710"/>
<dbReference type="AlphaFoldDB" id="A0A6I6N505"/>
<dbReference type="Proteomes" id="UP000436138">
    <property type="component" value="Chromosome"/>
</dbReference>
<evidence type="ECO:0000313" key="2">
    <source>
        <dbReference type="Proteomes" id="UP000436138"/>
    </source>
</evidence>